<feature type="transmembrane region" description="Helical" evidence="8">
    <location>
        <begin position="236"/>
        <end position="258"/>
    </location>
</feature>
<evidence type="ECO:0000256" key="4">
    <source>
        <dbReference type="ARBA" id="ARBA00022475"/>
    </source>
</evidence>
<name>A0A485L9A8_9STRA</name>
<feature type="transmembrane region" description="Helical" evidence="8">
    <location>
        <begin position="172"/>
        <end position="191"/>
    </location>
</feature>
<protein>
    <submittedName>
        <fullName evidence="11">Aste57867_17381 protein</fullName>
    </submittedName>
</protein>
<proteinExistence type="inferred from homology"/>
<feature type="transmembrane region" description="Helical" evidence="8">
    <location>
        <begin position="211"/>
        <end position="229"/>
    </location>
</feature>
<evidence type="ECO:0000259" key="9">
    <source>
        <dbReference type="Pfam" id="PF00892"/>
    </source>
</evidence>
<evidence type="ECO:0000256" key="2">
    <source>
        <dbReference type="ARBA" id="ARBA00007362"/>
    </source>
</evidence>
<dbReference type="EMBL" id="CAADRA010006167">
    <property type="protein sequence ID" value="VFT94137.1"/>
    <property type="molecule type" value="Genomic_DNA"/>
</dbReference>
<dbReference type="PANTHER" id="PTHR22911">
    <property type="entry name" value="ACYL-MALONYL CONDENSING ENZYME-RELATED"/>
    <property type="match status" value="1"/>
</dbReference>
<dbReference type="NCBIfam" id="TIGR00688">
    <property type="entry name" value="rarD"/>
    <property type="match status" value="1"/>
</dbReference>
<dbReference type="InterPro" id="IPR037185">
    <property type="entry name" value="EmrE-like"/>
</dbReference>
<keyword evidence="12" id="KW-1185">Reference proteome</keyword>
<keyword evidence="5 8" id="KW-0812">Transmembrane</keyword>
<feature type="transmembrane region" description="Helical" evidence="8">
    <location>
        <begin position="125"/>
        <end position="142"/>
    </location>
</feature>
<evidence type="ECO:0000256" key="8">
    <source>
        <dbReference type="SAM" id="Phobius"/>
    </source>
</evidence>
<evidence type="ECO:0000256" key="5">
    <source>
        <dbReference type="ARBA" id="ARBA00022692"/>
    </source>
</evidence>
<feature type="transmembrane region" description="Helical" evidence="8">
    <location>
        <begin position="72"/>
        <end position="95"/>
    </location>
</feature>
<keyword evidence="6 8" id="KW-1133">Transmembrane helix</keyword>
<evidence type="ECO:0000313" key="10">
    <source>
        <dbReference type="EMBL" id="KAF0691385.1"/>
    </source>
</evidence>
<evidence type="ECO:0000256" key="7">
    <source>
        <dbReference type="ARBA" id="ARBA00023136"/>
    </source>
</evidence>
<dbReference type="EMBL" id="VJMH01006146">
    <property type="protein sequence ID" value="KAF0691385.1"/>
    <property type="molecule type" value="Genomic_DNA"/>
</dbReference>
<dbReference type="OrthoDB" id="64403at2759"/>
<evidence type="ECO:0000256" key="1">
    <source>
        <dbReference type="ARBA" id="ARBA00004651"/>
    </source>
</evidence>
<keyword evidence="3" id="KW-0813">Transport</keyword>
<feature type="transmembrane region" description="Helical" evidence="8">
    <location>
        <begin position="101"/>
        <end position="118"/>
    </location>
</feature>
<dbReference type="InterPro" id="IPR004626">
    <property type="entry name" value="RarD"/>
</dbReference>
<dbReference type="SUPFAM" id="SSF103481">
    <property type="entry name" value="Multidrug resistance efflux transporter EmrE"/>
    <property type="match status" value="2"/>
</dbReference>
<evidence type="ECO:0000313" key="11">
    <source>
        <dbReference type="EMBL" id="VFT94137.1"/>
    </source>
</evidence>
<reference evidence="10" key="2">
    <citation type="submission" date="2019-06" db="EMBL/GenBank/DDBJ databases">
        <title>Genomics analysis of Aphanomyces spp. identifies a new class of oomycete effector associated with host adaptation.</title>
        <authorList>
            <person name="Gaulin E."/>
        </authorList>
    </citation>
    <scope>NUCLEOTIDE SEQUENCE</scope>
    <source>
        <strain evidence="10">CBS 578.67</strain>
    </source>
</reference>
<evidence type="ECO:0000313" key="12">
    <source>
        <dbReference type="Proteomes" id="UP000332933"/>
    </source>
</evidence>
<sequence>MGLPDGTRGVCHGVLAYTIWGLCPLYWTKLADVPAIQLIGHRIVWSLPCLVAVLAATNQLGALVVDGRTLGLYVISSALLGASYFICVWAVNAGFIVDLSLGMYINPLVSVLLGVVFCRETLTRYQWVAIGLATAGMLVMAVDYGKFPWIALSIALDFGLYGLVAKKAPLTALQGVTIEFSILALPLTAYLVAVDFHGTGAFGHTGLSRDVLMIGLGLLTVVPQVLFCASAQMIPLSVLGILQFVGPTISVLLGIFVYHESFGSVKAVSFCLVWLGLVLFTVQSYRHAQGTLPTADGVVVVALSMRESAVTSYANAVDADETCFSKVSTASAV</sequence>
<evidence type="ECO:0000256" key="3">
    <source>
        <dbReference type="ARBA" id="ARBA00022448"/>
    </source>
</evidence>
<dbReference type="AlphaFoldDB" id="A0A485L9A8"/>
<dbReference type="PANTHER" id="PTHR22911:SF137">
    <property type="entry name" value="SOLUTE CARRIER FAMILY 35 MEMBER G2-RELATED"/>
    <property type="match status" value="1"/>
</dbReference>
<feature type="transmembrane region" description="Helical" evidence="8">
    <location>
        <begin position="43"/>
        <end position="65"/>
    </location>
</feature>
<reference evidence="11 12" key="1">
    <citation type="submission" date="2019-03" db="EMBL/GenBank/DDBJ databases">
        <authorList>
            <person name="Gaulin E."/>
            <person name="Dumas B."/>
        </authorList>
    </citation>
    <scope>NUCLEOTIDE SEQUENCE [LARGE SCALE GENOMIC DNA]</scope>
    <source>
        <strain evidence="11">CBS 568.67</strain>
    </source>
</reference>
<dbReference type="Pfam" id="PF00892">
    <property type="entry name" value="EamA"/>
    <property type="match status" value="1"/>
</dbReference>
<dbReference type="Proteomes" id="UP000332933">
    <property type="component" value="Unassembled WGS sequence"/>
</dbReference>
<feature type="transmembrane region" description="Helical" evidence="8">
    <location>
        <begin position="148"/>
        <end position="165"/>
    </location>
</feature>
<gene>
    <name evidence="11" type="primary">Aste57867_17381</name>
    <name evidence="10" type="ORF">As57867_017321</name>
    <name evidence="11" type="ORF">ASTE57867_17381</name>
</gene>
<keyword evidence="7 8" id="KW-0472">Membrane</keyword>
<feature type="domain" description="EamA" evidence="9">
    <location>
        <begin position="8"/>
        <end position="140"/>
    </location>
</feature>
<comment type="similarity">
    <text evidence="2">Belongs to the EamA transporter family.</text>
</comment>
<keyword evidence="4" id="KW-1003">Cell membrane</keyword>
<organism evidence="11 12">
    <name type="scientific">Aphanomyces stellatus</name>
    <dbReference type="NCBI Taxonomy" id="120398"/>
    <lineage>
        <taxon>Eukaryota</taxon>
        <taxon>Sar</taxon>
        <taxon>Stramenopiles</taxon>
        <taxon>Oomycota</taxon>
        <taxon>Saprolegniomycetes</taxon>
        <taxon>Saprolegniales</taxon>
        <taxon>Verrucalvaceae</taxon>
        <taxon>Aphanomyces</taxon>
    </lineage>
</organism>
<feature type="transmembrane region" description="Helical" evidence="8">
    <location>
        <begin position="264"/>
        <end position="282"/>
    </location>
</feature>
<evidence type="ECO:0000256" key="6">
    <source>
        <dbReference type="ARBA" id="ARBA00022989"/>
    </source>
</evidence>
<dbReference type="GO" id="GO:0005886">
    <property type="term" value="C:plasma membrane"/>
    <property type="evidence" value="ECO:0007669"/>
    <property type="project" value="UniProtKB-SubCell"/>
</dbReference>
<accession>A0A485L9A8</accession>
<dbReference type="InterPro" id="IPR000620">
    <property type="entry name" value="EamA_dom"/>
</dbReference>
<comment type="subcellular location">
    <subcellularLocation>
        <location evidence="1">Cell membrane</location>
        <topology evidence="1">Multi-pass membrane protein</topology>
    </subcellularLocation>
</comment>